<accession>A0A915BZC4</accession>
<evidence type="ECO:0000256" key="1">
    <source>
        <dbReference type="SAM" id="MobiDB-lite"/>
    </source>
</evidence>
<dbReference type="Proteomes" id="UP000887569">
    <property type="component" value="Unplaced"/>
</dbReference>
<dbReference type="WBParaSite" id="PgR070_g010_t01">
    <property type="protein sequence ID" value="PgR070_g010_t01"/>
    <property type="gene ID" value="PgR070_g010"/>
</dbReference>
<name>A0A915BZC4_PARUN</name>
<evidence type="ECO:0000313" key="2">
    <source>
        <dbReference type="Proteomes" id="UP000887569"/>
    </source>
</evidence>
<reference evidence="3" key="1">
    <citation type="submission" date="2022-11" db="UniProtKB">
        <authorList>
            <consortium name="WormBaseParasite"/>
        </authorList>
    </citation>
    <scope>IDENTIFICATION</scope>
</reference>
<proteinExistence type="predicted"/>
<evidence type="ECO:0000313" key="3">
    <source>
        <dbReference type="WBParaSite" id="PgR070_g010_t01"/>
    </source>
</evidence>
<protein>
    <submittedName>
        <fullName evidence="3">Ovule protein</fullName>
    </submittedName>
</protein>
<organism evidence="2 3">
    <name type="scientific">Parascaris univalens</name>
    <name type="common">Nematode worm</name>
    <dbReference type="NCBI Taxonomy" id="6257"/>
    <lineage>
        <taxon>Eukaryota</taxon>
        <taxon>Metazoa</taxon>
        <taxon>Ecdysozoa</taxon>
        <taxon>Nematoda</taxon>
        <taxon>Chromadorea</taxon>
        <taxon>Rhabditida</taxon>
        <taxon>Spirurina</taxon>
        <taxon>Ascaridomorpha</taxon>
        <taxon>Ascaridoidea</taxon>
        <taxon>Ascarididae</taxon>
        <taxon>Parascaris</taxon>
    </lineage>
</organism>
<keyword evidence="2" id="KW-1185">Reference proteome</keyword>
<feature type="region of interest" description="Disordered" evidence="1">
    <location>
        <begin position="42"/>
        <end position="64"/>
    </location>
</feature>
<sequence length="64" mass="7566">NSFKALLHSIIFIIRSSIYRSEQSSFIWNFLCLKLQRGQDSFDTHTPPSLSRTNPFLQKQPWTH</sequence>
<dbReference type="AlphaFoldDB" id="A0A915BZC4"/>